<evidence type="ECO:0000256" key="1">
    <source>
        <dbReference type="ARBA" id="ARBA00022723"/>
    </source>
</evidence>
<dbReference type="InterPro" id="IPR029061">
    <property type="entry name" value="THDP-binding"/>
</dbReference>
<feature type="compositionally biased region" description="Low complexity" evidence="6">
    <location>
        <begin position="650"/>
        <end position="661"/>
    </location>
</feature>
<keyword evidence="1 5" id="KW-0479">Metal-binding</keyword>
<dbReference type="CDD" id="cd07034">
    <property type="entry name" value="TPP_PYR_PFOR_IOR-alpha_like"/>
    <property type="match status" value="1"/>
</dbReference>
<feature type="binding site" evidence="5">
    <location>
        <position position="629"/>
    </location>
    <ligand>
        <name>[4Fe-4S] cluster</name>
        <dbReference type="ChEBI" id="CHEBI:49883"/>
        <label>1</label>
    </ligand>
</feature>
<protein>
    <submittedName>
        <fullName evidence="8">4Fe-4S binding protein</fullName>
    </submittedName>
</protein>
<sequence>MTKKLLMGNEAFAHAALEAGVRVVAGYPGTPSSELIETVAKLHADGAARGIHVEWSTNEKSALELLAGASYTGARCLFTCKQVGLNVASDPLMSLNYVGVKGGMVLFVADDPGPISSQTEQDTRRFASFAKLPVLDPATPDQGFAMMQAAFDLSERYHTPVIVRPTTRINHASTFFDVADATEARPVPEEGFERDPKWVIFPRRAYQAHGEINERLVAIAHDFAVEPALAAFNPIVGGGLEPSAPRLGIVAGGVSAAYTREALRMVEARAAERGIEVPAYRFWQVGTPYPFPEETAARFVEGLDQVLVLEELDHVLEDALLVHAGRTHAAFEVRGRLTGDARDRGENDVDDIAQRIARFLGIPDAAAPTAAPTAYAAEDDPLPVRPPVLCAGCPHRGSFYAVKRALGKTPAVLCGDIGCYTLGNAMPLDAVDTCLCMGAGITMAQGFSVAEPQKKAVAFVGDSTFFASGLPGFANAAYNGHDITVCVLDNATTAMTGSQPHPGTGVTLMGPKRKPLSIPRVLEALGFGCIVHADPLDLDASVAAAREALDYEGPSAVLFESPCIQLVKPGAPAVVDPATCTGCKKCITEIGCPAVGFDADARGARSKERGQAFVDASLCNGCGLCTQVCPFNALSMTTADQTNVSRETPSHGSASEGGSHA</sequence>
<dbReference type="PANTHER" id="PTHR43710">
    <property type="entry name" value="2-HYDROXYACYL-COA LYASE"/>
    <property type="match status" value="1"/>
</dbReference>
<keyword evidence="2" id="KW-0560">Oxidoreductase</keyword>
<keyword evidence="3 5" id="KW-0408">Iron</keyword>
<name>A0A6L7IQM1_9ACTN</name>
<dbReference type="InterPro" id="IPR011766">
    <property type="entry name" value="TPP_enzyme_TPP-bd"/>
</dbReference>
<dbReference type="GO" id="GO:0051539">
    <property type="term" value="F:4 iron, 4 sulfur cluster binding"/>
    <property type="evidence" value="ECO:0007669"/>
    <property type="project" value="UniProtKB-KW"/>
</dbReference>
<dbReference type="InterPro" id="IPR002880">
    <property type="entry name" value="Pyrv_Fd/Flavodoxin_OxRdtase_N"/>
</dbReference>
<dbReference type="PIRSF" id="PIRSF006439">
    <property type="entry name" value="Indolepyruvate_ferr_oxidored"/>
    <property type="match status" value="1"/>
</dbReference>
<feature type="region of interest" description="Disordered" evidence="6">
    <location>
        <begin position="640"/>
        <end position="661"/>
    </location>
</feature>
<comment type="cofactor">
    <cofactor evidence="5">
        <name>[4Fe-4S] cluster</name>
        <dbReference type="ChEBI" id="CHEBI:49883"/>
    </cofactor>
    <text evidence="5">Binds 2 [4Fe-4S] clusters. In this family the first cluster has a non-standard and varying [4Fe-4S] binding motif CX(2)CX(2)CX(4-5)CP.</text>
</comment>
<gene>
    <name evidence="8" type="ORF">GS424_000330</name>
</gene>
<dbReference type="InterPro" id="IPR017896">
    <property type="entry name" value="4Fe4S_Fe-S-bd"/>
</dbReference>
<evidence type="ECO:0000256" key="2">
    <source>
        <dbReference type="ARBA" id="ARBA00023002"/>
    </source>
</evidence>
<dbReference type="EMBL" id="CP063310">
    <property type="protein sequence ID" value="QOS68361.1"/>
    <property type="molecule type" value="Genomic_DNA"/>
</dbReference>
<dbReference type="GO" id="GO:0030976">
    <property type="term" value="F:thiamine pyrophosphate binding"/>
    <property type="evidence" value="ECO:0007669"/>
    <property type="project" value="InterPro"/>
</dbReference>
<dbReference type="SUPFAM" id="SSF52518">
    <property type="entry name" value="Thiamin diphosphate-binding fold (THDP-binding)"/>
    <property type="match status" value="2"/>
</dbReference>
<evidence type="ECO:0000256" key="5">
    <source>
        <dbReference type="PIRSR" id="PIRSR006439-50"/>
    </source>
</evidence>
<feature type="binding site" evidence="5">
    <location>
        <position position="580"/>
    </location>
    <ligand>
        <name>[4Fe-4S] cluster</name>
        <dbReference type="ChEBI" id="CHEBI:49883"/>
        <label>1</label>
    </ligand>
</feature>
<feature type="binding site" evidence="5">
    <location>
        <position position="622"/>
    </location>
    <ligand>
        <name>[4Fe-4S] cluster</name>
        <dbReference type="ChEBI" id="CHEBI:49883"/>
        <label>2</label>
    </ligand>
</feature>
<dbReference type="Gene3D" id="3.30.70.20">
    <property type="match status" value="1"/>
</dbReference>
<dbReference type="InterPro" id="IPR017900">
    <property type="entry name" value="4Fe4S_Fe_S_CS"/>
</dbReference>
<dbReference type="InterPro" id="IPR045025">
    <property type="entry name" value="HACL1-like"/>
</dbReference>
<dbReference type="PANTHER" id="PTHR43710:SF6">
    <property type="entry name" value="INDOLEPYRUVATE OXIDOREDUCTASE SUBUNIT IORA"/>
    <property type="match status" value="1"/>
</dbReference>
<feature type="binding site" evidence="5">
    <location>
        <position position="619"/>
    </location>
    <ligand>
        <name>[4Fe-4S] cluster</name>
        <dbReference type="ChEBI" id="CHEBI:49883"/>
        <label>2</label>
    </ligand>
</feature>
<evidence type="ECO:0000313" key="8">
    <source>
        <dbReference type="EMBL" id="QOS68361.1"/>
    </source>
</evidence>
<keyword evidence="5" id="KW-0004">4Fe-4S</keyword>
<feature type="domain" description="4Fe-4S ferredoxin-type" evidence="7">
    <location>
        <begin position="610"/>
        <end position="639"/>
    </location>
</feature>
<dbReference type="SUPFAM" id="SSF54862">
    <property type="entry name" value="4Fe-4S ferredoxins"/>
    <property type="match status" value="1"/>
</dbReference>
<feature type="binding site" evidence="5">
    <location>
        <position position="586"/>
    </location>
    <ligand>
        <name>[4Fe-4S] cluster</name>
        <dbReference type="ChEBI" id="CHEBI:49883"/>
        <label>1</label>
    </ligand>
</feature>
<feature type="binding site" evidence="5">
    <location>
        <position position="592"/>
    </location>
    <ligand>
        <name>[4Fe-4S] cluster</name>
        <dbReference type="ChEBI" id="CHEBI:49883"/>
        <label>2</label>
    </ligand>
</feature>
<reference evidence="8 9" key="1">
    <citation type="submission" date="2020-10" db="EMBL/GenBank/DDBJ databases">
        <title>Eggerthella sp. nov., isolated from human feces.</title>
        <authorList>
            <person name="Yajun G."/>
        </authorList>
    </citation>
    <scope>NUCLEOTIDE SEQUENCE [LARGE SCALE GENOMIC DNA]</scope>
    <source>
        <strain evidence="8 9">HF-1101</strain>
    </source>
</reference>
<evidence type="ECO:0000313" key="9">
    <source>
        <dbReference type="Proteomes" id="UP000478463"/>
    </source>
</evidence>
<dbReference type="AlphaFoldDB" id="A0A6L7IQM1"/>
<feature type="binding site" evidence="5">
    <location>
        <position position="583"/>
    </location>
    <ligand>
        <name>[4Fe-4S] cluster</name>
        <dbReference type="ChEBI" id="CHEBI:49883"/>
        <label>1</label>
    </ligand>
</feature>
<dbReference type="Pfam" id="PF01855">
    <property type="entry name" value="POR_N"/>
    <property type="match status" value="1"/>
</dbReference>
<dbReference type="GO" id="GO:0043805">
    <property type="term" value="F:indolepyruvate ferredoxin oxidoreductase activity"/>
    <property type="evidence" value="ECO:0007669"/>
    <property type="project" value="InterPro"/>
</dbReference>
<dbReference type="RefSeq" id="WP_160940778.1">
    <property type="nucleotide sequence ID" value="NZ_CP063310.1"/>
</dbReference>
<keyword evidence="4 5" id="KW-0411">Iron-sulfur</keyword>
<evidence type="ECO:0000256" key="6">
    <source>
        <dbReference type="SAM" id="MobiDB-lite"/>
    </source>
</evidence>
<evidence type="ECO:0000256" key="3">
    <source>
        <dbReference type="ARBA" id="ARBA00023004"/>
    </source>
</evidence>
<feature type="binding site" evidence="5">
    <location>
        <position position="625"/>
    </location>
    <ligand>
        <name>[4Fe-4S] cluster</name>
        <dbReference type="ChEBI" id="CHEBI:49883"/>
        <label>2</label>
    </ligand>
</feature>
<dbReference type="InterPro" id="IPR017721">
    <property type="entry name" value="IorA"/>
</dbReference>
<dbReference type="CDD" id="cd02008">
    <property type="entry name" value="TPP_IOR_alpha"/>
    <property type="match status" value="1"/>
</dbReference>
<dbReference type="PROSITE" id="PS51379">
    <property type="entry name" value="4FE4S_FER_2"/>
    <property type="match status" value="2"/>
</dbReference>
<accession>A0A6L7IQM1</accession>
<dbReference type="Proteomes" id="UP000478463">
    <property type="component" value="Chromosome"/>
</dbReference>
<dbReference type="KEGG" id="egd:GS424_000330"/>
<organism evidence="8 9">
    <name type="scientific">Eggerthella guodeyinii</name>
    <dbReference type="NCBI Taxonomy" id="2690837"/>
    <lineage>
        <taxon>Bacteria</taxon>
        <taxon>Bacillati</taxon>
        <taxon>Actinomycetota</taxon>
        <taxon>Coriobacteriia</taxon>
        <taxon>Eggerthellales</taxon>
        <taxon>Eggerthellaceae</taxon>
        <taxon>Eggerthella</taxon>
    </lineage>
</organism>
<dbReference type="FunFam" id="3.40.50.970:FF:000039">
    <property type="entry name" value="Indolepyruvate oxidoreductase subunit IorA"/>
    <property type="match status" value="1"/>
</dbReference>
<dbReference type="PROSITE" id="PS00198">
    <property type="entry name" value="4FE4S_FER_1"/>
    <property type="match status" value="1"/>
</dbReference>
<evidence type="ECO:0000256" key="4">
    <source>
        <dbReference type="ARBA" id="ARBA00023014"/>
    </source>
</evidence>
<dbReference type="GO" id="GO:0000287">
    <property type="term" value="F:magnesium ion binding"/>
    <property type="evidence" value="ECO:0007669"/>
    <property type="project" value="UniProtKB-ARBA"/>
</dbReference>
<dbReference type="Pfam" id="PF00037">
    <property type="entry name" value="Fer4"/>
    <property type="match status" value="1"/>
</dbReference>
<proteinExistence type="predicted"/>
<dbReference type="Gene3D" id="3.40.50.970">
    <property type="match status" value="2"/>
</dbReference>
<evidence type="ECO:0000259" key="7">
    <source>
        <dbReference type="PROSITE" id="PS51379"/>
    </source>
</evidence>
<feature type="domain" description="4Fe-4S ferredoxin-type" evidence="7">
    <location>
        <begin position="571"/>
        <end position="602"/>
    </location>
</feature>
<dbReference type="Pfam" id="PF02775">
    <property type="entry name" value="TPP_enzyme_C"/>
    <property type="match status" value="1"/>
</dbReference>